<reference evidence="10 11" key="1">
    <citation type="submission" date="2020-08" db="EMBL/GenBank/DDBJ databases">
        <title>Genomic Encyclopedia of Type Strains, Phase IV (KMG-IV): sequencing the most valuable type-strain genomes for metagenomic binning, comparative biology and taxonomic classification.</title>
        <authorList>
            <person name="Goeker M."/>
        </authorList>
    </citation>
    <scope>NUCLEOTIDE SEQUENCE [LARGE SCALE GENOMIC DNA]</scope>
    <source>
        <strain evidence="10 11">DSM 24696</strain>
    </source>
</reference>
<dbReference type="InterPro" id="IPR023090">
    <property type="entry name" value="UPF0702_alpha/beta_dom_sf"/>
</dbReference>
<name>A0A840QSF9_9BACI</name>
<protein>
    <submittedName>
        <fullName evidence="10">Uncharacterized membrane protein YcaP (DUF421 family)</fullName>
    </submittedName>
</protein>
<feature type="compositionally biased region" description="Basic and acidic residues" evidence="7">
    <location>
        <begin position="180"/>
        <end position="203"/>
    </location>
</feature>
<dbReference type="Pfam" id="PF04239">
    <property type="entry name" value="DUF421"/>
    <property type="match status" value="1"/>
</dbReference>
<evidence type="ECO:0000256" key="6">
    <source>
        <dbReference type="ARBA" id="ARBA00023136"/>
    </source>
</evidence>
<feature type="transmembrane region" description="Helical" evidence="8">
    <location>
        <begin position="31"/>
        <end position="48"/>
    </location>
</feature>
<keyword evidence="4 8" id="KW-0812">Transmembrane</keyword>
<evidence type="ECO:0000256" key="8">
    <source>
        <dbReference type="SAM" id="Phobius"/>
    </source>
</evidence>
<organism evidence="10 11">
    <name type="scientific">Texcoconibacillus texcoconensis</name>
    <dbReference type="NCBI Taxonomy" id="1095777"/>
    <lineage>
        <taxon>Bacteria</taxon>
        <taxon>Bacillati</taxon>
        <taxon>Bacillota</taxon>
        <taxon>Bacilli</taxon>
        <taxon>Bacillales</taxon>
        <taxon>Bacillaceae</taxon>
        <taxon>Texcoconibacillus</taxon>
    </lineage>
</organism>
<evidence type="ECO:0000256" key="2">
    <source>
        <dbReference type="ARBA" id="ARBA00006448"/>
    </source>
</evidence>
<evidence type="ECO:0000256" key="3">
    <source>
        <dbReference type="ARBA" id="ARBA00022475"/>
    </source>
</evidence>
<dbReference type="Proteomes" id="UP000551878">
    <property type="component" value="Unassembled WGS sequence"/>
</dbReference>
<keyword evidence="11" id="KW-1185">Reference proteome</keyword>
<evidence type="ECO:0000259" key="9">
    <source>
        <dbReference type="Pfam" id="PF04239"/>
    </source>
</evidence>
<dbReference type="GO" id="GO:0005886">
    <property type="term" value="C:plasma membrane"/>
    <property type="evidence" value="ECO:0007669"/>
    <property type="project" value="UniProtKB-SubCell"/>
</dbReference>
<evidence type="ECO:0000256" key="7">
    <source>
        <dbReference type="SAM" id="MobiDB-lite"/>
    </source>
</evidence>
<dbReference type="Gene3D" id="3.30.240.20">
    <property type="entry name" value="bsu07140 like domains"/>
    <property type="match status" value="1"/>
</dbReference>
<comment type="similarity">
    <text evidence="2">Belongs to the UPF0702 family.</text>
</comment>
<evidence type="ECO:0000256" key="4">
    <source>
        <dbReference type="ARBA" id="ARBA00022692"/>
    </source>
</evidence>
<dbReference type="PANTHER" id="PTHR34582:SF2">
    <property type="entry name" value="UPF0702 TRANSMEMBRANE PROTEIN YDFR"/>
    <property type="match status" value="1"/>
</dbReference>
<feature type="transmembrane region" description="Helical" evidence="8">
    <location>
        <begin position="54"/>
        <end position="74"/>
    </location>
</feature>
<sequence length="203" mass="22962">MDFHWIWKAILIVFVGTLLLRLAGRKSISQMTVAQTVIMISIGTLMIQPVSEKSIWITFCIAGILILTLLIIEFSQIKINALEKFFSGQAVVIIENGQLHQKNLQKIRLTVDKLEMRLRQKDVQRIGDVQLATLEPNGEIGILLKPEAQYATKADLQMIMDLIETKIPTPSSSDKIVQPNHEEAIFSEVKSKEKNNNTPEKLE</sequence>
<dbReference type="RefSeq" id="WP_184664708.1">
    <property type="nucleotide sequence ID" value="NZ_JACHHB010000011.1"/>
</dbReference>
<dbReference type="PANTHER" id="PTHR34582">
    <property type="entry name" value="UPF0702 TRANSMEMBRANE PROTEIN YCAP"/>
    <property type="match status" value="1"/>
</dbReference>
<evidence type="ECO:0000313" key="10">
    <source>
        <dbReference type="EMBL" id="MBB5174280.1"/>
    </source>
</evidence>
<evidence type="ECO:0000256" key="5">
    <source>
        <dbReference type="ARBA" id="ARBA00022989"/>
    </source>
</evidence>
<proteinExistence type="inferred from homology"/>
<comment type="caution">
    <text evidence="10">The sequence shown here is derived from an EMBL/GenBank/DDBJ whole genome shotgun (WGS) entry which is preliminary data.</text>
</comment>
<evidence type="ECO:0000313" key="11">
    <source>
        <dbReference type="Proteomes" id="UP000551878"/>
    </source>
</evidence>
<evidence type="ECO:0000256" key="1">
    <source>
        <dbReference type="ARBA" id="ARBA00004651"/>
    </source>
</evidence>
<gene>
    <name evidence="10" type="ORF">HNQ41_002474</name>
</gene>
<comment type="subcellular location">
    <subcellularLocation>
        <location evidence="1">Cell membrane</location>
        <topology evidence="1">Multi-pass membrane protein</topology>
    </subcellularLocation>
</comment>
<keyword evidence="3" id="KW-1003">Cell membrane</keyword>
<accession>A0A840QSF9</accession>
<feature type="domain" description="YetF C-terminal" evidence="9">
    <location>
        <begin position="78"/>
        <end position="159"/>
    </location>
</feature>
<keyword evidence="5 8" id="KW-1133">Transmembrane helix</keyword>
<feature type="transmembrane region" description="Helical" evidence="8">
    <location>
        <begin position="6"/>
        <end position="24"/>
    </location>
</feature>
<feature type="region of interest" description="Disordered" evidence="7">
    <location>
        <begin position="170"/>
        <end position="203"/>
    </location>
</feature>
<keyword evidence="6 8" id="KW-0472">Membrane</keyword>
<dbReference type="InterPro" id="IPR007353">
    <property type="entry name" value="DUF421"/>
</dbReference>
<dbReference type="EMBL" id="JACHHB010000011">
    <property type="protein sequence ID" value="MBB5174280.1"/>
    <property type="molecule type" value="Genomic_DNA"/>
</dbReference>
<dbReference type="AlphaFoldDB" id="A0A840QSF9"/>